<evidence type="ECO:0000313" key="3">
    <source>
        <dbReference type="Proteomes" id="UP000228985"/>
    </source>
</evidence>
<dbReference type="Pfam" id="PF22768">
    <property type="entry name" value="SPP1_Dit"/>
    <property type="match status" value="1"/>
</dbReference>
<evidence type="ECO:0000313" key="2">
    <source>
        <dbReference type="EMBL" id="ATN93669.1"/>
    </source>
</evidence>
<dbReference type="Gene3D" id="2.60.120.860">
    <property type="match status" value="1"/>
</dbReference>
<organism evidence="2 3">
    <name type="scientific">Streptomyces phage Scap1</name>
    <dbReference type="NCBI Taxonomy" id="2041354"/>
    <lineage>
        <taxon>Viruses</taxon>
        <taxon>Duplodnaviria</taxon>
        <taxon>Heunggongvirae</taxon>
        <taxon>Uroviricota</taxon>
        <taxon>Caudoviricetes</taxon>
        <taxon>Scapunavirus</taxon>
        <taxon>Scapunavirus scap1</taxon>
    </lineage>
</organism>
<protein>
    <submittedName>
        <fullName evidence="2">Minor tail protein</fullName>
    </submittedName>
</protein>
<evidence type="ECO:0000259" key="1">
    <source>
        <dbReference type="Pfam" id="PF22768"/>
    </source>
</evidence>
<keyword evidence="3" id="KW-1185">Reference proteome</keyword>
<accession>A0A2D1GNP2</accession>
<feature type="domain" description="Siphovirus-type tail component C-terminal" evidence="1">
    <location>
        <begin position="164"/>
        <end position="271"/>
    </location>
</feature>
<name>A0A2D1GNP2_9CAUD</name>
<dbReference type="Proteomes" id="UP000228985">
    <property type="component" value="Segment"/>
</dbReference>
<dbReference type="InterPro" id="IPR054738">
    <property type="entry name" value="Siphovirus-type_tail_C"/>
</dbReference>
<dbReference type="EMBL" id="MF975637">
    <property type="protein sequence ID" value="ATN93669.1"/>
    <property type="molecule type" value="Genomic_DNA"/>
</dbReference>
<sequence length="274" mass="30437">MLQLVEVRTRQGDLLSLPLEDDSSGFRVAEIEGLDPVKATLVSSSFANMDGEEYQSSRREPRNIKLQIELDPDPETDTVYGLRKQIYKFFMPKSEVSFRFYMSDGLEVDIVGRVETCESALFTQEPAVDISVMCFKPDFYELTPELVEGTTTSGETPITIEYAGNIETGIQLTLNVDRTLPEFSVFHVPPNDETVQLDFDSDPLEPGDVLTISTVRGSKGAILTRAGVESSVLYGISPQSKWIELQPGTNTIRVYAEGADIPLTIQYINKYGGL</sequence>
<reference evidence="2 3" key="1">
    <citation type="submission" date="2017-09" db="EMBL/GenBank/DDBJ databases">
        <authorList>
            <person name="Ehlers B."/>
            <person name="Leendertz F.H."/>
        </authorList>
    </citation>
    <scope>NUCLEOTIDE SEQUENCE [LARGE SCALE GENOMIC DNA]</scope>
</reference>
<dbReference type="Gene3D" id="2.40.30.200">
    <property type="match status" value="1"/>
</dbReference>
<proteinExistence type="predicted"/>
<gene>
    <name evidence="2" type="ORF">SEA_SCAP1_20</name>
</gene>
<dbReference type="OrthoDB" id="8349at10239"/>